<keyword evidence="2 11" id="KW-0813">Transport</keyword>
<dbReference type="GO" id="GO:0006826">
    <property type="term" value="P:iron ion transport"/>
    <property type="evidence" value="ECO:0007669"/>
    <property type="project" value="UniProtKB-KW"/>
</dbReference>
<evidence type="ECO:0000256" key="1">
    <source>
        <dbReference type="ARBA" id="ARBA00004571"/>
    </source>
</evidence>
<accession>A0A245ZL73</accession>
<dbReference type="SUPFAM" id="SSF56935">
    <property type="entry name" value="Porins"/>
    <property type="match status" value="1"/>
</dbReference>
<dbReference type="EMBL" id="NBBI01000003">
    <property type="protein sequence ID" value="OWK30473.1"/>
    <property type="molecule type" value="Genomic_DNA"/>
</dbReference>
<dbReference type="PANTHER" id="PTHR32552:SF81">
    <property type="entry name" value="TONB-DEPENDENT OUTER MEMBRANE RECEPTOR"/>
    <property type="match status" value="1"/>
</dbReference>
<evidence type="ECO:0000256" key="8">
    <source>
        <dbReference type="ARBA" id="ARBA00023077"/>
    </source>
</evidence>
<evidence type="ECO:0000256" key="4">
    <source>
        <dbReference type="ARBA" id="ARBA00022496"/>
    </source>
</evidence>
<evidence type="ECO:0000256" key="13">
    <source>
        <dbReference type="SAM" id="MobiDB-lite"/>
    </source>
</evidence>
<feature type="domain" description="TonB-dependent receptor-like beta-barrel" evidence="15">
    <location>
        <begin position="257"/>
        <end position="717"/>
    </location>
</feature>
<dbReference type="PROSITE" id="PS52016">
    <property type="entry name" value="TONB_DEPENDENT_REC_3"/>
    <property type="match status" value="1"/>
</dbReference>
<evidence type="ECO:0000313" key="17">
    <source>
        <dbReference type="EMBL" id="OWK30473.1"/>
    </source>
</evidence>
<sequence length="747" mass="81100">MDRNWALVLLAGVAAAPAYADDRGAALAADDILVTAERREEPAQDVPVTLTVLPAARLEDEGIVNLDRIGAAVPNLYLQRNFGTSSGALVFLRGVGEGDSIFTNDPPVGIYVDDVILPRSTGALLDLLDVERIEVLRGPQGTLYGRNTSGGAIKLVMKKPSVAAPAAQADVTVGSFSRIDARAAANVPLGKTLALRVSGLTRHQRGWGRNLTNGVRVNDQDLQGARAAILWEAAPDLTIQASADITRDRSTPRFPQRFAADPARPGRFTNSFVNPNGSIDSFTSADTDPLNRTDTDGVSLRAEYRAGATTLTSITAHRTLRSRIGFDQTANAPGVGANIILLQDQQQRQLSQELQLAGTAWAQRVQWLVGGYYFAEHNDQLTAISAATPAGPNARFRNDDFFNAPSRAPGTSGNWSPYEPRLDTSSIAVFGSATLALGDRARVSGGLRYTDERKRYAVSFLTAPDTILVLPNGRLAQRRIAERWTDVSPRVEADYRFDTATGEVMAYALVAKGFRSGSFDGRARNLDFVLNRQTAIAPETVWNHEIGVKSDWLDNRLRINAAYFINDYTNIAFSASRVTAGPPDIFRQNVGDARIQGLELEWSARPFAGVEIGGWIATLADRFTRLSSSPGCTSFVPDERDLDLRFTPALRYQLRASYTRAVGSARLRVGGDYSAASPYSIALCNEPQHRVTNAAQINMQAGVDSQDWGLLLAVTNLADRRYNSGSVGTIGYPVAPREWTLRLSRSF</sequence>
<evidence type="ECO:0000256" key="3">
    <source>
        <dbReference type="ARBA" id="ARBA00022452"/>
    </source>
</evidence>
<dbReference type="Proteomes" id="UP000197290">
    <property type="component" value="Unassembled WGS sequence"/>
</dbReference>
<feature type="chain" id="PRO_5012444786" evidence="14">
    <location>
        <begin position="21"/>
        <end position="747"/>
    </location>
</feature>
<protein>
    <submittedName>
        <fullName evidence="17">Pesticin receptor</fullName>
    </submittedName>
</protein>
<keyword evidence="4" id="KW-0410">Iron transport</keyword>
<name>A0A245ZL73_9SPHN</name>
<gene>
    <name evidence="17" type="primary">fyuA_9</name>
    <name evidence="17" type="ORF">SPDO_21600</name>
</gene>
<dbReference type="RefSeq" id="WP_088367439.1">
    <property type="nucleotide sequence ID" value="NZ_NBBI01000003.1"/>
</dbReference>
<comment type="similarity">
    <text evidence="11 12">Belongs to the TonB-dependent receptor family.</text>
</comment>
<dbReference type="Pfam" id="PF07715">
    <property type="entry name" value="Plug"/>
    <property type="match status" value="1"/>
</dbReference>
<dbReference type="OrthoDB" id="9760333at2"/>
<keyword evidence="7" id="KW-0406">Ion transport</keyword>
<evidence type="ECO:0000256" key="10">
    <source>
        <dbReference type="ARBA" id="ARBA00023237"/>
    </source>
</evidence>
<keyword evidence="6" id="KW-0408">Iron</keyword>
<dbReference type="Pfam" id="PF00593">
    <property type="entry name" value="TonB_dep_Rec_b-barrel"/>
    <property type="match status" value="1"/>
</dbReference>
<keyword evidence="5 11" id="KW-0812">Transmembrane</keyword>
<keyword evidence="3 11" id="KW-1134">Transmembrane beta strand</keyword>
<evidence type="ECO:0000256" key="9">
    <source>
        <dbReference type="ARBA" id="ARBA00023136"/>
    </source>
</evidence>
<keyword evidence="8 12" id="KW-0798">TonB box</keyword>
<evidence type="ECO:0000256" key="11">
    <source>
        <dbReference type="PROSITE-ProRule" id="PRU01360"/>
    </source>
</evidence>
<keyword evidence="10 11" id="KW-0998">Cell outer membrane</keyword>
<evidence type="ECO:0000313" key="18">
    <source>
        <dbReference type="Proteomes" id="UP000197290"/>
    </source>
</evidence>
<dbReference type="AlphaFoldDB" id="A0A245ZL73"/>
<evidence type="ECO:0000259" key="16">
    <source>
        <dbReference type="Pfam" id="PF07715"/>
    </source>
</evidence>
<reference evidence="17 18" key="1">
    <citation type="submission" date="2017-03" db="EMBL/GenBank/DDBJ databases">
        <title>Genome sequence of Sphingomonas dokdonensis DSM 21029.</title>
        <authorList>
            <person name="Poehlein A."/>
            <person name="Wuebbeler J.H."/>
            <person name="Steinbuechel A."/>
            <person name="Daniel R."/>
        </authorList>
    </citation>
    <scope>NUCLEOTIDE SEQUENCE [LARGE SCALE GENOMIC DNA]</scope>
    <source>
        <strain evidence="17 18">DSM 21029</strain>
    </source>
</reference>
<comment type="caution">
    <text evidence="17">The sequence shown here is derived from an EMBL/GenBank/DDBJ whole genome shotgun (WGS) entry which is preliminary data.</text>
</comment>
<feature type="domain" description="TonB-dependent receptor plug" evidence="16">
    <location>
        <begin position="43"/>
        <end position="152"/>
    </location>
</feature>
<proteinExistence type="inferred from homology"/>
<feature type="region of interest" description="Disordered" evidence="13">
    <location>
        <begin position="272"/>
        <end position="294"/>
    </location>
</feature>
<dbReference type="InterPro" id="IPR036942">
    <property type="entry name" value="Beta-barrel_TonB_sf"/>
</dbReference>
<keyword evidence="17" id="KW-0675">Receptor</keyword>
<keyword evidence="14" id="KW-0732">Signal</keyword>
<keyword evidence="18" id="KW-1185">Reference proteome</keyword>
<evidence type="ECO:0000256" key="7">
    <source>
        <dbReference type="ARBA" id="ARBA00023065"/>
    </source>
</evidence>
<dbReference type="InterPro" id="IPR012910">
    <property type="entry name" value="Plug_dom"/>
</dbReference>
<dbReference type="PANTHER" id="PTHR32552">
    <property type="entry name" value="FERRICHROME IRON RECEPTOR-RELATED"/>
    <property type="match status" value="1"/>
</dbReference>
<dbReference type="InterPro" id="IPR039426">
    <property type="entry name" value="TonB-dep_rcpt-like"/>
</dbReference>
<feature type="compositionally biased region" description="Polar residues" evidence="13">
    <location>
        <begin position="272"/>
        <end position="288"/>
    </location>
</feature>
<evidence type="ECO:0000256" key="14">
    <source>
        <dbReference type="SAM" id="SignalP"/>
    </source>
</evidence>
<dbReference type="Gene3D" id="2.40.170.20">
    <property type="entry name" value="TonB-dependent receptor, beta-barrel domain"/>
    <property type="match status" value="1"/>
</dbReference>
<evidence type="ECO:0000259" key="15">
    <source>
        <dbReference type="Pfam" id="PF00593"/>
    </source>
</evidence>
<evidence type="ECO:0000256" key="5">
    <source>
        <dbReference type="ARBA" id="ARBA00022692"/>
    </source>
</evidence>
<organism evidence="17 18">
    <name type="scientific">Sphingomonas dokdonensis</name>
    <dbReference type="NCBI Taxonomy" id="344880"/>
    <lineage>
        <taxon>Bacteria</taxon>
        <taxon>Pseudomonadati</taxon>
        <taxon>Pseudomonadota</taxon>
        <taxon>Alphaproteobacteria</taxon>
        <taxon>Sphingomonadales</taxon>
        <taxon>Sphingomonadaceae</taxon>
        <taxon>Sphingomonas</taxon>
    </lineage>
</organism>
<dbReference type="InterPro" id="IPR000531">
    <property type="entry name" value="Beta-barrel_TonB"/>
</dbReference>
<feature type="signal peptide" evidence="14">
    <location>
        <begin position="1"/>
        <end position="20"/>
    </location>
</feature>
<evidence type="ECO:0000256" key="12">
    <source>
        <dbReference type="RuleBase" id="RU003357"/>
    </source>
</evidence>
<evidence type="ECO:0000256" key="2">
    <source>
        <dbReference type="ARBA" id="ARBA00022448"/>
    </source>
</evidence>
<dbReference type="GO" id="GO:0009279">
    <property type="term" value="C:cell outer membrane"/>
    <property type="evidence" value="ECO:0007669"/>
    <property type="project" value="UniProtKB-SubCell"/>
</dbReference>
<evidence type="ECO:0000256" key="6">
    <source>
        <dbReference type="ARBA" id="ARBA00023004"/>
    </source>
</evidence>
<keyword evidence="9 11" id="KW-0472">Membrane</keyword>
<comment type="subcellular location">
    <subcellularLocation>
        <location evidence="1 11">Cell outer membrane</location>
        <topology evidence="1 11">Multi-pass membrane protein</topology>
    </subcellularLocation>
</comment>